<gene>
    <name evidence="3" type="ORF">COW28_01330</name>
</gene>
<feature type="domain" description="Glycosyltransferase subfamily 4-like N-terminal" evidence="2">
    <location>
        <begin position="15"/>
        <end position="184"/>
    </location>
</feature>
<reference evidence="4" key="1">
    <citation type="submission" date="2017-09" db="EMBL/GenBank/DDBJ databases">
        <title>Depth-based differentiation of microbial function through sediment-hosted aquifers and enrichment of novel symbionts in the deep terrestrial subsurface.</title>
        <authorList>
            <person name="Probst A.J."/>
            <person name="Ladd B."/>
            <person name="Jarett J.K."/>
            <person name="Geller-Mcgrath D.E."/>
            <person name="Sieber C.M.K."/>
            <person name="Emerson J.B."/>
            <person name="Anantharaman K."/>
            <person name="Thomas B.C."/>
            <person name="Malmstrom R."/>
            <person name="Stieglmeier M."/>
            <person name="Klingl A."/>
            <person name="Woyke T."/>
            <person name="Ryan C.M."/>
            <person name="Banfield J.F."/>
        </authorList>
    </citation>
    <scope>NUCLEOTIDE SEQUENCE [LARGE SCALE GENOMIC DNA]</scope>
</reference>
<dbReference type="EMBL" id="PFFY01000061">
    <property type="protein sequence ID" value="PIW34048.1"/>
    <property type="molecule type" value="Genomic_DNA"/>
</dbReference>
<organism evidence="3 4">
    <name type="scientific">bacterium (Candidatus Ratteibacteria) CG15_BIG_FIL_POST_REV_8_21_14_020_41_12</name>
    <dbReference type="NCBI Taxonomy" id="2014291"/>
    <lineage>
        <taxon>Bacteria</taxon>
        <taxon>Candidatus Ratteibacteria</taxon>
    </lineage>
</organism>
<dbReference type="SUPFAM" id="SSF53756">
    <property type="entry name" value="UDP-Glycosyltransferase/glycogen phosphorylase"/>
    <property type="match status" value="1"/>
</dbReference>
<protein>
    <recommendedName>
        <fullName evidence="5">Glycosyltransferase family 1 protein</fullName>
    </recommendedName>
</protein>
<evidence type="ECO:0000313" key="3">
    <source>
        <dbReference type="EMBL" id="PIW34048.1"/>
    </source>
</evidence>
<accession>A0A2M7H030</accession>
<proteinExistence type="predicted"/>
<dbReference type="Pfam" id="PF13439">
    <property type="entry name" value="Glyco_transf_4"/>
    <property type="match status" value="1"/>
</dbReference>
<dbReference type="AlphaFoldDB" id="A0A2M7H030"/>
<comment type="caution">
    <text evidence="3">The sequence shown here is derived from an EMBL/GenBank/DDBJ whole genome shotgun (WGS) entry which is preliminary data.</text>
</comment>
<sequence length="385" mass="43670">MQNILYLSSSGELKGGGQRSLLLLLERLNRGRFNPFLLCQSDGELVEEARKLQIETSVVPFPSLKKLSLFTIIKLVRFIKEKRIDLLHTDGPRNTFYGGMAVKLHPHQSPHLLSSPSRGEEGKERGRRIPLVWHVRVATPDKYLDPFLPSLCTRMITVCKGANSRFSQRARNKIITIYNGIDIEEFNPEIPSKIRDEFHIEKDTILIGTIGRLSLEKGQKELIEAAKEILLEFPGLKFLIAGEGKKEYKNNLIKFANGYRMEKNIIFTGFREDIPEIMKGLDIFVLPSHSEGLSRTILEAMASAKPVIATEVGGNPEAIEDGVTGILVPAKEPDKLAEAILKLVKDKEKREEMGIAGRERAEKLFSIEENVRKIEELYQKLRWKM</sequence>
<dbReference type="InterPro" id="IPR001296">
    <property type="entry name" value="Glyco_trans_1"/>
</dbReference>
<evidence type="ECO:0008006" key="5">
    <source>
        <dbReference type="Google" id="ProtNLM"/>
    </source>
</evidence>
<evidence type="ECO:0000259" key="1">
    <source>
        <dbReference type="Pfam" id="PF00534"/>
    </source>
</evidence>
<dbReference type="PANTHER" id="PTHR12526">
    <property type="entry name" value="GLYCOSYLTRANSFERASE"/>
    <property type="match status" value="1"/>
</dbReference>
<dbReference type="InterPro" id="IPR028098">
    <property type="entry name" value="Glyco_trans_4-like_N"/>
</dbReference>
<evidence type="ECO:0000259" key="2">
    <source>
        <dbReference type="Pfam" id="PF13439"/>
    </source>
</evidence>
<dbReference type="Pfam" id="PF00534">
    <property type="entry name" value="Glycos_transf_1"/>
    <property type="match status" value="1"/>
</dbReference>
<dbReference type="Proteomes" id="UP000230025">
    <property type="component" value="Unassembled WGS sequence"/>
</dbReference>
<feature type="domain" description="Glycosyl transferase family 1" evidence="1">
    <location>
        <begin position="193"/>
        <end position="360"/>
    </location>
</feature>
<name>A0A2M7H030_9BACT</name>
<dbReference type="Gene3D" id="3.40.50.2000">
    <property type="entry name" value="Glycogen Phosphorylase B"/>
    <property type="match status" value="2"/>
</dbReference>
<dbReference type="GO" id="GO:0016757">
    <property type="term" value="F:glycosyltransferase activity"/>
    <property type="evidence" value="ECO:0007669"/>
    <property type="project" value="InterPro"/>
</dbReference>
<evidence type="ECO:0000313" key="4">
    <source>
        <dbReference type="Proteomes" id="UP000230025"/>
    </source>
</evidence>